<dbReference type="InterPro" id="IPR036397">
    <property type="entry name" value="RNaseH_sf"/>
</dbReference>
<dbReference type="FunFam" id="3.30.420.10:FF:000076">
    <property type="entry name" value="RBR-type E3 ubiquitin transferase"/>
    <property type="match status" value="1"/>
</dbReference>
<dbReference type="PROSITE" id="PS50879">
    <property type="entry name" value="RNASE_H_1"/>
    <property type="match status" value="1"/>
</dbReference>
<proteinExistence type="predicted"/>
<reference evidence="3" key="1">
    <citation type="journal article" date="2016" name="Nat. Genet.">
        <title>A high-quality carrot genome assembly provides new insights into carotenoid accumulation and asterid genome evolution.</title>
        <authorList>
            <person name="Iorizzo M."/>
            <person name="Ellison S."/>
            <person name="Senalik D."/>
            <person name="Zeng P."/>
            <person name="Satapoomin P."/>
            <person name="Huang J."/>
            <person name="Bowman M."/>
            <person name="Iovene M."/>
            <person name="Sanseverino W."/>
            <person name="Cavagnaro P."/>
            <person name="Yildiz M."/>
            <person name="Macko-Podgorni A."/>
            <person name="Moranska E."/>
            <person name="Grzebelus E."/>
            <person name="Grzebelus D."/>
            <person name="Ashrafi H."/>
            <person name="Zheng Z."/>
            <person name="Cheng S."/>
            <person name="Spooner D."/>
            <person name="Van Deynze A."/>
            <person name="Simon P."/>
        </authorList>
    </citation>
    <scope>NUCLEOTIDE SEQUENCE [LARGE SCALE GENOMIC DNA]</scope>
    <source>
        <tissue evidence="3">Leaf</tissue>
    </source>
</reference>
<evidence type="ECO:0000256" key="1">
    <source>
        <dbReference type="SAM" id="MobiDB-lite"/>
    </source>
</evidence>
<dbReference type="Gene3D" id="3.30.420.10">
    <property type="entry name" value="Ribonuclease H-like superfamily/Ribonuclease H"/>
    <property type="match status" value="1"/>
</dbReference>
<dbReference type="InterPro" id="IPR002156">
    <property type="entry name" value="RNaseH_domain"/>
</dbReference>
<dbReference type="Pfam" id="PF13456">
    <property type="entry name" value="RVT_3"/>
    <property type="match status" value="1"/>
</dbReference>
<sequence>MGDEKDAFYVVRKGDIVGLYKNSADVQALLMCDPSITVFKGYSLPKETEAYLNSRGLKNSICSIGASSVKTDLFGPLAVCPFQQPASDKEKAVQMNSSEKRLQHGAGGSNPFSSPQQNQPRRENAMAVPPVSSYCTFILEFDGASKGNPGQAGAGVVLRAANGSLVYRLREGLGIATNNVAEYRSLILGLKVALQKRITHISVKGDSKLVCMQIQGLWKTKNQNMADLCKVAKELKDKFTWFEINHVEREWNPEADAQANLAVYLPEGEIQEECERK</sequence>
<dbReference type="EMBL" id="LNRQ01000004">
    <property type="protein sequence ID" value="KZM98680.1"/>
    <property type="molecule type" value="Genomic_DNA"/>
</dbReference>
<organism evidence="3">
    <name type="scientific">Daucus carota subsp. sativus</name>
    <name type="common">Carrot</name>
    <dbReference type="NCBI Taxonomy" id="79200"/>
    <lineage>
        <taxon>Eukaryota</taxon>
        <taxon>Viridiplantae</taxon>
        <taxon>Streptophyta</taxon>
        <taxon>Embryophyta</taxon>
        <taxon>Tracheophyta</taxon>
        <taxon>Spermatophyta</taxon>
        <taxon>Magnoliopsida</taxon>
        <taxon>eudicotyledons</taxon>
        <taxon>Gunneridae</taxon>
        <taxon>Pentapetalae</taxon>
        <taxon>asterids</taxon>
        <taxon>campanulids</taxon>
        <taxon>Apiales</taxon>
        <taxon>Apiaceae</taxon>
        <taxon>Apioideae</taxon>
        <taxon>Scandiceae</taxon>
        <taxon>Daucinae</taxon>
        <taxon>Daucus</taxon>
        <taxon>Daucus sect. Daucus</taxon>
    </lineage>
</organism>
<dbReference type="KEGG" id="dcr:108216384"/>
<dbReference type="PANTHER" id="PTHR46387:SF40">
    <property type="entry name" value="POLYNUCLEOTIDYL TRANSFERASE, RIBONUCLEASE H-LIKE SUPERFAMILY PROTEIN"/>
    <property type="match status" value="1"/>
</dbReference>
<protein>
    <recommendedName>
        <fullName evidence="2">RNase H type-1 domain-containing protein</fullName>
    </recommendedName>
</protein>
<name>A0A162AC56_DAUCS</name>
<dbReference type="CDD" id="cd09279">
    <property type="entry name" value="RNase_HI_like"/>
    <property type="match status" value="1"/>
</dbReference>
<dbReference type="STRING" id="79200.A0A162AC56"/>
<gene>
    <name evidence="3" type="ORF">DCAR_013958</name>
    <name evidence="4" type="ORF">DCAR_0417014</name>
</gene>
<reference evidence="4" key="2">
    <citation type="submission" date="2022-03" db="EMBL/GenBank/DDBJ databases">
        <title>Draft title - Genomic analysis of global carrot germplasm unveils the trajectory of domestication and the origin of high carotenoid orange carrot.</title>
        <authorList>
            <person name="Iorizzo M."/>
            <person name="Ellison S."/>
            <person name="Senalik D."/>
            <person name="Macko-Podgorni A."/>
            <person name="Grzebelus D."/>
            <person name="Bostan H."/>
            <person name="Rolling W."/>
            <person name="Curaba J."/>
            <person name="Simon P."/>
        </authorList>
    </citation>
    <scope>NUCLEOTIDE SEQUENCE</scope>
    <source>
        <tissue evidence="4">Leaf</tissue>
    </source>
</reference>
<dbReference type="Gramene" id="KZM98680">
    <property type="protein sequence ID" value="KZM98680"/>
    <property type="gene ID" value="DCAR_013958"/>
</dbReference>
<dbReference type="AlphaFoldDB" id="A0A162AC56"/>
<dbReference type="GO" id="GO:0003676">
    <property type="term" value="F:nucleic acid binding"/>
    <property type="evidence" value="ECO:0007669"/>
    <property type="project" value="InterPro"/>
</dbReference>
<feature type="compositionally biased region" description="Basic and acidic residues" evidence="1">
    <location>
        <begin position="89"/>
        <end position="102"/>
    </location>
</feature>
<keyword evidence="5" id="KW-1185">Reference proteome</keyword>
<dbReference type="PANTHER" id="PTHR46387">
    <property type="entry name" value="POLYNUCLEOTIDYL TRANSFERASE, RIBONUCLEASE H-LIKE SUPERFAMILY PROTEIN"/>
    <property type="match status" value="1"/>
</dbReference>
<evidence type="ECO:0000313" key="5">
    <source>
        <dbReference type="Proteomes" id="UP000077755"/>
    </source>
</evidence>
<dbReference type="Proteomes" id="UP000077755">
    <property type="component" value="Chromosome 4"/>
</dbReference>
<dbReference type="SUPFAM" id="SSF53098">
    <property type="entry name" value="Ribonuclease H-like"/>
    <property type="match status" value="1"/>
</dbReference>
<evidence type="ECO:0000259" key="2">
    <source>
        <dbReference type="PROSITE" id="PS50879"/>
    </source>
</evidence>
<feature type="domain" description="RNase H type-1" evidence="2">
    <location>
        <begin position="133"/>
        <end position="264"/>
    </location>
</feature>
<evidence type="ECO:0000313" key="4">
    <source>
        <dbReference type="EMBL" id="WOG97673.1"/>
    </source>
</evidence>
<dbReference type="OMA" id="CPYQDPY"/>
<evidence type="ECO:0000313" key="3">
    <source>
        <dbReference type="EMBL" id="KZM98680.1"/>
    </source>
</evidence>
<dbReference type="OrthoDB" id="2016287at2759"/>
<accession>A0A162AC56</accession>
<dbReference type="EMBL" id="CP093346">
    <property type="protein sequence ID" value="WOG97673.1"/>
    <property type="molecule type" value="Genomic_DNA"/>
</dbReference>
<feature type="compositionally biased region" description="Polar residues" evidence="1">
    <location>
        <begin position="110"/>
        <end position="119"/>
    </location>
</feature>
<dbReference type="InterPro" id="IPR012337">
    <property type="entry name" value="RNaseH-like_sf"/>
</dbReference>
<dbReference type="GO" id="GO:0004523">
    <property type="term" value="F:RNA-DNA hybrid ribonuclease activity"/>
    <property type="evidence" value="ECO:0007669"/>
    <property type="project" value="InterPro"/>
</dbReference>
<feature type="region of interest" description="Disordered" evidence="1">
    <location>
        <begin position="89"/>
        <end position="124"/>
    </location>
</feature>